<feature type="non-terminal residue" evidence="1">
    <location>
        <position position="1"/>
    </location>
</feature>
<sequence length="240" mass="26715">VILAEFNVWHSRPAVPTRRVALGDDKLNFDPTPGSGGLLLAAVLATHAQQLDDDGNADLSQLMNLLEQGARSPQPRLRHRLQRDRIGLTRSTHRLVSMSNGNIALELAPSDRPEPHVLAALYRASQQPSRTRRSLFTLLRSARRWRGQDNRDLLSYLAGDSSEIPWKGHQIVDPVIWALEVLGFPTESSTELPDSRQVRRTFRRKLRSAHPDHGGSASEASGRIEALTAARNILVDRRSA</sequence>
<evidence type="ECO:0000313" key="1">
    <source>
        <dbReference type="EMBL" id="SUZ64000.1"/>
    </source>
</evidence>
<reference evidence="1" key="1">
    <citation type="submission" date="2018-05" db="EMBL/GenBank/DDBJ databases">
        <authorList>
            <person name="Lanie J.A."/>
            <person name="Ng W.-L."/>
            <person name="Kazmierczak K.M."/>
            <person name="Andrzejewski T.M."/>
            <person name="Davidsen T.M."/>
            <person name="Wayne K.J."/>
            <person name="Tettelin H."/>
            <person name="Glass J.I."/>
            <person name="Rusch D."/>
            <person name="Podicherti R."/>
            <person name="Tsui H.-C.T."/>
            <person name="Winkler M.E."/>
        </authorList>
    </citation>
    <scope>NUCLEOTIDE SEQUENCE</scope>
</reference>
<gene>
    <name evidence="1" type="ORF">METZ01_LOCUS16854</name>
</gene>
<protein>
    <recommendedName>
        <fullName evidence="2">J domain-containing protein</fullName>
    </recommendedName>
</protein>
<proteinExistence type="predicted"/>
<accession>A0A381PAK8</accession>
<name>A0A381PAK8_9ZZZZ</name>
<evidence type="ECO:0008006" key="2">
    <source>
        <dbReference type="Google" id="ProtNLM"/>
    </source>
</evidence>
<dbReference type="EMBL" id="UINC01000928">
    <property type="protein sequence ID" value="SUZ64000.1"/>
    <property type="molecule type" value="Genomic_DNA"/>
</dbReference>
<organism evidence="1">
    <name type="scientific">marine metagenome</name>
    <dbReference type="NCBI Taxonomy" id="408172"/>
    <lineage>
        <taxon>unclassified sequences</taxon>
        <taxon>metagenomes</taxon>
        <taxon>ecological metagenomes</taxon>
    </lineage>
</organism>
<dbReference type="InterPro" id="IPR036869">
    <property type="entry name" value="J_dom_sf"/>
</dbReference>
<dbReference type="AlphaFoldDB" id="A0A381PAK8"/>
<dbReference type="SUPFAM" id="SSF46565">
    <property type="entry name" value="Chaperone J-domain"/>
    <property type="match status" value="1"/>
</dbReference>